<dbReference type="InterPro" id="IPR038269">
    <property type="entry name" value="SCAN_sf"/>
</dbReference>
<dbReference type="Pfam" id="PF00077">
    <property type="entry name" value="RVP"/>
    <property type="match status" value="1"/>
</dbReference>
<organism evidence="5 6">
    <name type="scientific">Haemaphysalis longicornis</name>
    <name type="common">Bush tick</name>
    <dbReference type="NCBI Taxonomy" id="44386"/>
    <lineage>
        <taxon>Eukaryota</taxon>
        <taxon>Metazoa</taxon>
        <taxon>Ecdysozoa</taxon>
        <taxon>Arthropoda</taxon>
        <taxon>Chelicerata</taxon>
        <taxon>Arachnida</taxon>
        <taxon>Acari</taxon>
        <taxon>Parasitiformes</taxon>
        <taxon>Ixodida</taxon>
        <taxon>Ixodoidea</taxon>
        <taxon>Ixodidae</taxon>
        <taxon>Haemaphysalinae</taxon>
        <taxon>Haemaphysalis</taxon>
    </lineage>
</organism>
<dbReference type="Gene3D" id="1.10.4020.10">
    <property type="entry name" value="DNA breaking-rejoining enzymes"/>
    <property type="match status" value="1"/>
</dbReference>
<evidence type="ECO:0000259" key="4">
    <source>
        <dbReference type="PROSITE" id="PS50158"/>
    </source>
</evidence>
<keyword evidence="6" id="KW-1185">Reference proteome</keyword>
<evidence type="ECO:0000256" key="2">
    <source>
        <dbReference type="PROSITE-ProRule" id="PRU00047"/>
    </source>
</evidence>
<dbReference type="GO" id="GO:0003676">
    <property type="term" value="F:nucleic acid binding"/>
    <property type="evidence" value="ECO:0007669"/>
    <property type="project" value="InterPro"/>
</dbReference>
<keyword evidence="1" id="KW-0378">Hydrolase</keyword>
<name>A0A9J6FAP4_HAELO</name>
<evidence type="ECO:0000313" key="6">
    <source>
        <dbReference type="Proteomes" id="UP000821853"/>
    </source>
</evidence>
<dbReference type="Gene3D" id="4.10.60.10">
    <property type="entry name" value="Zinc finger, CCHC-type"/>
    <property type="match status" value="1"/>
</dbReference>
<gene>
    <name evidence="5" type="ORF">HPB48_005245</name>
</gene>
<protein>
    <recommendedName>
        <fullName evidence="4">CCHC-type domain-containing protein</fullName>
    </recommendedName>
</protein>
<dbReference type="PANTHER" id="PTHR46888:SF1">
    <property type="entry name" value="RIBONUCLEASE H"/>
    <property type="match status" value="1"/>
</dbReference>
<accession>A0A9J6FAP4</accession>
<dbReference type="PANTHER" id="PTHR46888">
    <property type="entry name" value="ZINC KNUCKLE DOMAINCONTAINING PROTEIN-RELATED"/>
    <property type="match status" value="1"/>
</dbReference>
<dbReference type="SUPFAM" id="SSF50630">
    <property type="entry name" value="Acid proteases"/>
    <property type="match status" value="1"/>
</dbReference>
<dbReference type="Gene3D" id="2.40.70.10">
    <property type="entry name" value="Acid Proteases"/>
    <property type="match status" value="1"/>
</dbReference>
<evidence type="ECO:0000313" key="5">
    <source>
        <dbReference type="EMBL" id="KAH9359767.1"/>
    </source>
</evidence>
<keyword evidence="2" id="KW-0479">Metal-binding</keyword>
<keyword evidence="2" id="KW-0863">Zinc-finger</keyword>
<dbReference type="OrthoDB" id="6514924at2759"/>
<comment type="caution">
    <text evidence="5">The sequence shown here is derived from an EMBL/GenBank/DDBJ whole genome shotgun (WGS) entry which is preliminary data.</text>
</comment>
<dbReference type="InterPro" id="IPR036875">
    <property type="entry name" value="Znf_CCHC_sf"/>
</dbReference>
<dbReference type="GO" id="GO:0008270">
    <property type="term" value="F:zinc ion binding"/>
    <property type="evidence" value="ECO:0007669"/>
    <property type="project" value="UniProtKB-KW"/>
</dbReference>
<dbReference type="SUPFAM" id="SSF57756">
    <property type="entry name" value="Retrovirus zinc finger-like domains"/>
    <property type="match status" value="1"/>
</dbReference>
<feature type="region of interest" description="Disordered" evidence="3">
    <location>
        <begin position="451"/>
        <end position="477"/>
    </location>
</feature>
<dbReference type="GO" id="GO:0016787">
    <property type="term" value="F:hydrolase activity"/>
    <property type="evidence" value="ECO:0007669"/>
    <property type="project" value="UniProtKB-KW"/>
</dbReference>
<dbReference type="Proteomes" id="UP000821853">
    <property type="component" value="Chromosome 1"/>
</dbReference>
<dbReference type="PROSITE" id="PS50158">
    <property type="entry name" value="ZF_CCHC"/>
    <property type="match status" value="1"/>
</dbReference>
<evidence type="ECO:0000256" key="3">
    <source>
        <dbReference type="SAM" id="MobiDB-lite"/>
    </source>
</evidence>
<dbReference type="SUPFAM" id="SSF47353">
    <property type="entry name" value="Retrovirus capsid dimerization domain-like"/>
    <property type="match status" value="1"/>
</dbReference>
<evidence type="ECO:0000256" key="1">
    <source>
        <dbReference type="ARBA" id="ARBA00022801"/>
    </source>
</evidence>
<dbReference type="EMBL" id="JABSTR010000001">
    <property type="protein sequence ID" value="KAH9359767.1"/>
    <property type="molecule type" value="Genomic_DNA"/>
</dbReference>
<reference evidence="5 6" key="1">
    <citation type="journal article" date="2020" name="Cell">
        <title>Large-Scale Comparative Analyses of Tick Genomes Elucidate Their Genetic Diversity and Vector Capacities.</title>
        <authorList>
            <consortium name="Tick Genome and Microbiome Consortium (TIGMIC)"/>
            <person name="Jia N."/>
            <person name="Wang J."/>
            <person name="Shi W."/>
            <person name="Du L."/>
            <person name="Sun Y."/>
            <person name="Zhan W."/>
            <person name="Jiang J.F."/>
            <person name="Wang Q."/>
            <person name="Zhang B."/>
            <person name="Ji P."/>
            <person name="Bell-Sakyi L."/>
            <person name="Cui X.M."/>
            <person name="Yuan T.T."/>
            <person name="Jiang B.G."/>
            <person name="Yang W.F."/>
            <person name="Lam T.T."/>
            <person name="Chang Q.C."/>
            <person name="Ding S.J."/>
            <person name="Wang X.J."/>
            <person name="Zhu J.G."/>
            <person name="Ruan X.D."/>
            <person name="Zhao L."/>
            <person name="Wei J.T."/>
            <person name="Ye R.Z."/>
            <person name="Que T.C."/>
            <person name="Du C.H."/>
            <person name="Zhou Y.H."/>
            <person name="Cheng J.X."/>
            <person name="Dai P.F."/>
            <person name="Guo W.B."/>
            <person name="Han X.H."/>
            <person name="Huang E.J."/>
            <person name="Li L.F."/>
            <person name="Wei W."/>
            <person name="Gao Y.C."/>
            <person name="Liu J.Z."/>
            <person name="Shao H.Z."/>
            <person name="Wang X."/>
            <person name="Wang C.C."/>
            <person name="Yang T.C."/>
            <person name="Huo Q.B."/>
            <person name="Li W."/>
            <person name="Chen H.Y."/>
            <person name="Chen S.E."/>
            <person name="Zhou L.G."/>
            <person name="Ni X.B."/>
            <person name="Tian J.H."/>
            <person name="Sheng Y."/>
            <person name="Liu T."/>
            <person name="Pan Y.S."/>
            <person name="Xia L.Y."/>
            <person name="Li J."/>
            <person name="Zhao F."/>
            <person name="Cao W.C."/>
        </authorList>
    </citation>
    <scope>NUCLEOTIDE SEQUENCE [LARGE SCALE GENOMIC DNA]</scope>
    <source>
        <strain evidence="5">HaeL-2018</strain>
    </source>
</reference>
<dbReference type="AlphaFoldDB" id="A0A9J6FAP4"/>
<feature type="compositionally biased region" description="Basic and acidic residues" evidence="3">
    <location>
        <begin position="250"/>
        <end position="259"/>
    </location>
</feature>
<dbReference type="InterPro" id="IPR018061">
    <property type="entry name" value="Retropepsins"/>
</dbReference>
<feature type="compositionally biased region" description="Gly residues" evidence="3">
    <location>
        <begin position="467"/>
        <end position="477"/>
    </location>
</feature>
<sequence length="477" mass="52286">MDTEVVESPAGAATDLSSDSVQTEMKLLKLQLEMMTLKAAQMSQRNSELESERTGIARHAKDLKTALTPMPTDNALIPTWFKTVDALFISLNIPEEIQGTILLPYLNEKIGAFIANQANGKIMPYKQLKEVVLGELRMTAHEYRRMFLAVTRQEGELWSQVATKLETMFSCYLRSRNVETFERLQKLLVADRLKQLMPENLRAYVTQSELEGWMPAKEIAEIAANFEESLSYSTQGAAPPVGGGQQPSGNRDRSPRGPDTRANSVRCFGCGQHGHYKRNCRSGRNPDAVVLRVVAGHFDNRLEKVKRVSRDRNFRFPKNGPWVEVLIGDKLCTARVDSGADITVVNADDVPTKILGQSSGKVKLTGAFGKSVTADLMYIPLGVPDASRSATQRAEVLCAVTEELDSNVGALITPDVFGDLCANALDLATELRVQVRLEEEIVAEQTMQEAAEGVSRKDNASSLVTGPVGGTPLGMGD</sequence>
<proteinExistence type="predicted"/>
<dbReference type="InterPro" id="IPR021109">
    <property type="entry name" value="Peptidase_aspartic_dom_sf"/>
</dbReference>
<dbReference type="InterPro" id="IPR001878">
    <property type="entry name" value="Znf_CCHC"/>
</dbReference>
<keyword evidence="2" id="KW-0862">Zinc</keyword>
<dbReference type="VEuPathDB" id="VectorBase:HLOH_043488"/>
<feature type="region of interest" description="Disordered" evidence="3">
    <location>
        <begin position="233"/>
        <end position="263"/>
    </location>
</feature>
<feature type="domain" description="CCHC-type" evidence="4">
    <location>
        <begin position="266"/>
        <end position="282"/>
    </location>
</feature>